<dbReference type="PANTHER" id="PTHR41913">
    <property type="entry name" value="DUF1684 DOMAIN-CONTAINING PROTEIN"/>
    <property type="match status" value="1"/>
</dbReference>
<dbReference type="InterPro" id="IPR012467">
    <property type="entry name" value="DUF1684"/>
</dbReference>
<dbReference type="PANTHER" id="PTHR41913:SF1">
    <property type="entry name" value="DUF1684 DOMAIN-CONTAINING PROTEIN"/>
    <property type="match status" value="1"/>
</dbReference>
<proteinExistence type="predicted"/>
<feature type="signal peptide" evidence="1">
    <location>
        <begin position="1"/>
        <end position="24"/>
    </location>
</feature>
<gene>
    <name evidence="2" type="ORF">S2091_0878</name>
</gene>
<sequence>MKIIPSSLISALVIGLTLCASTCAAPGDNYITSLDAWRKQADEKIRSEDGPLSAIGLYWLHDGINKVGAYPSNEVVLPSSLAPTKAGIIKVDGPTVTFDTVDNVVVAVDGQDTKHVTLQKDGKIDQNNFKLGRLKFSFVNRELGLAIRVTDPNNAARRDFPGQQWFPADESWVLEGHFVPFDAPKTLVYEAATGGTRTGISPGYVSFNHDGHEYRLEVQKTSETSYLAFFFDASTGKATYAGGRVVPIEKLTGDLVKLDFNKAFNMPCAVSAFFNCQIAPQQNHLTALEIPAGEKKPLVRVQRVASAPDYIK</sequence>
<comment type="caution">
    <text evidence="2">The sequence shown here is derived from an EMBL/GenBank/DDBJ whole genome shotgun (WGS) entry which is preliminary data.</text>
</comment>
<accession>A0A2S9H2S4</accession>
<dbReference type="RefSeq" id="WP_165794907.1">
    <property type="nucleotide sequence ID" value="NZ_PUGF01000003.1"/>
</dbReference>
<protein>
    <recommendedName>
        <fullName evidence="4">DUF1684 domain-containing protein</fullName>
    </recommendedName>
</protein>
<dbReference type="AlphaFoldDB" id="A0A2S9H2S4"/>
<dbReference type="Proteomes" id="UP000237839">
    <property type="component" value="Unassembled WGS sequence"/>
</dbReference>
<evidence type="ECO:0000313" key="2">
    <source>
        <dbReference type="EMBL" id="PRC94257.1"/>
    </source>
</evidence>
<keyword evidence="1" id="KW-0732">Signal</keyword>
<reference evidence="2 3" key="1">
    <citation type="submission" date="2018-02" db="EMBL/GenBank/DDBJ databases">
        <title>Solimicrobium silvestre gen. nov., sp. nov., isolated from alpine forest soil.</title>
        <authorList>
            <person name="Margesin R."/>
            <person name="Albuquerque L."/>
            <person name="Zhang D.-C."/>
            <person name="Froufe H.J.C."/>
            <person name="Severino R."/>
            <person name="Roxo I."/>
            <person name="Egas C."/>
            <person name="Da Costa M.S."/>
        </authorList>
    </citation>
    <scope>NUCLEOTIDE SEQUENCE [LARGE SCALE GENOMIC DNA]</scope>
    <source>
        <strain evidence="2 3">S20-91</strain>
    </source>
</reference>
<dbReference type="Pfam" id="PF07920">
    <property type="entry name" value="DUF1684"/>
    <property type="match status" value="1"/>
</dbReference>
<evidence type="ECO:0008006" key="4">
    <source>
        <dbReference type="Google" id="ProtNLM"/>
    </source>
</evidence>
<feature type="chain" id="PRO_5015758751" description="DUF1684 domain-containing protein" evidence="1">
    <location>
        <begin position="25"/>
        <end position="312"/>
    </location>
</feature>
<organism evidence="2 3">
    <name type="scientific">Solimicrobium silvestre</name>
    <dbReference type="NCBI Taxonomy" id="2099400"/>
    <lineage>
        <taxon>Bacteria</taxon>
        <taxon>Pseudomonadati</taxon>
        <taxon>Pseudomonadota</taxon>
        <taxon>Betaproteobacteria</taxon>
        <taxon>Burkholderiales</taxon>
        <taxon>Oxalobacteraceae</taxon>
        <taxon>Solimicrobium</taxon>
    </lineage>
</organism>
<keyword evidence="3" id="KW-1185">Reference proteome</keyword>
<evidence type="ECO:0000256" key="1">
    <source>
        <dbReference type="SAM" id="SignalP"/>
    </source>
</evidence>
<dbReference type="EMBL" id="PUGF01000003">
    <property type="protein sequence ID" value="PRC94257.1"/>
    <property type="molecule type" value="Genomic_DNA"/>
</dbReference>
<evidence type="ECO:0000313" key="3">
    <source>
        <dbReference type="Proteomes" id="UP000237839"/>
    </source>
</evidence>
<name>A0A2S9H2S4_9BURK</name>